<proteinExistence type="predicted"/>
<dbReference type="Proteomes" id="UP001162891">
    <property type="component" value="Chromosome"/>
</dbReference>
<dbReference type="InterPro" id="IPR050595">
    <property type="entry name" value="Bact_response_regulator"/>
</dbReference>
<dbReference type="Pfam" id="PF13492">
    <property type="entry name" value="GAF_3"/>
    <property type="match status" value="1"/>
</dbReference>
<dbReference type="Gene3D" id="3.30.70.270">
    <property type="match status" value="1"/>
</dbReference>
<organism evidence="7 8">
    <name type="scientific">Anaeromyxobacter oryzae</name>
    <dbReference type="NCBI Taxonomy" id="2918170"/>
    <lineage>
        <taxon>Bacteria</taxon>
        <taxon>Pseudomonadati</taxon>
        <taxon>Myxococcota</taxon>
        <taxon>Myxococcia</taxon>
        <taxon>Myxococcales</taxon>
        <taxon>Cystobacterineae</taxon>
        <taxon>Anaeromyxobacteraceae</taxon>
        <taxon>Anaeromyxobacter</taxon>
    </lineage>
</organism>
<dbReference type="Gene3D" id="3.30.450.40">
    <property type="match status" value="1"/>
</dbReference>
<dbReference type="InterPro" id="IPR003018">
    <property type="entry name" value="GAF"/>
</dbReference>
<dbReference type="PANTHER" id="PTHR44591">
    <property type="entry name" value="STRESS RESPONSE REGULATOR PROTEIN 1"/>
    <property type="match status" value="1"/>
</dbReference>
<dbReference type="InterPro" id="IPR043128">
    <property type="entry name" value="Rev_trsase/Diguanyl_cyclase"/>
</dbReference>
<evidence type="ECO:0000259" key="5">
    <source>
        <dbReference type="PROSITE" id="PS50110"/>
    </source>
</evidence>
<feature type="domain" description="Response regulatory" evidence="5">
    <location>
        <begin position="5"/>
        <end position="119"/>
    </location>
</feature>
<keyword evidence="2" id="KW-0808">Transferase</keyword>
<dbReference type="PROSITE" id="PS50887">
    <property type="entry name" value="GGDEF"/>
    <property type="match status" value="1"/>
</dbReference>
<dbReference type="Gene3D" id="3.40.50.2300">
    <property type="match status" value="1"/>
</dbReference>
<dbReference type="InterPro" id="IPR000160">
    <property type="entry name" value="GGDEF_dom"/>
</dbReference>
<evidence type="ECO:0000259" key="6">
    <source>
        <dbReference type="PROSITE" id="PS50887"/>
    </source>
</evidence>
<dbReference type="EMBL" id="AP025591">
    <property type="protein sequence ID" value="BDG04219.1"/>
    <property type="molecule type" value="Genomic_DNA"/>
</dbReference>
<evidence type="ECO:0000256" key="3">
    <source>
        <dbReference type="ARBA" id="ARBA00022777"/>
    </source>
</evidence>
<keyword evidence="1 4" id="KW-0597">Phosphoprotein</keyword>
<keyword evidence="3" id="KW-0418">Kinase</keyword>
<name>A0ABM7WXT9_9BACT</name>
<dbReference type="InterPro" id="IPR029787">
    <property type="entry name" value="Nucleotide_cyclase"/>
</dbReference>
<dbReference type="SMART" id="SM00448">
    <property type="entry name" value="REC"/>
    <property type="match status" value="1"/>
</dbReference>
<dbReference type="NCBIfam" id="TIGR00254">
    <property type="entry name" value="GGDEF"/>
    <property type="match status" value="1"/>
</dbReference>
<gene>
    <name evidence="7" type="ORF">AMOR_32150</name>
</gene>
<dbReference type="InterPro" id="IPR011006">
    <property type="entry name" value="CheY-like_superfamily"/>
</dbReference>
<dbReference type="SMART" id="SM00065">
    <property type="entry name" value="GAF"/>
    <property type="match status" value="1"/>
</dbReference>
<accession>A0ABM7WXT9</accession>
<dbReference type="InterPro" id="IPR001789">
    <property type="entry name" value="Sig_transdc_resp-reg_receiver"/>
</dbReference>
<dbReference type="Pfam" id="PF00990">
    <property type="entry name" value="GGDEF"/>
    <property type="match status" value="1"/>
</dbReference>
<reference evidence="8" key="1">
    <citation type="journal article" date="2022" name="Int. J. Syst. Evol. Microbiol.">
        <title>Anaeromyxobacter oryzae sp. nov., Anaeromyxobacter diazotrophicus sp. nov. and Anaeromyxobacter paludicola sp. nov., isolated from paddy soils.</title>
        <authorList>
            <person name="Itoh H."/>
            <person name="Xu Z."/>
            <person name="Mise K."/>
            <person name="Masuda Y."/>
            <person name="Ushijima N."/>
            <person name="Hayakawa C."/>
            <person name="Shiratori Y."/>
            <person name="Senoo K."/>
        </authorList>
    </citation>
    <scope>NUCLEOTIDE SEQUENCE [LARGE SCALE GENOMIC DNA]</scope>
    <source>
        <strain evidence="8">Red232</strain>
    </source>
</reference>
<dbReference type="SMART" id="SM00267">
    <property type="entry name" value="GGDEF"/>
    <property type="match status" value="1"/>
</dbReference>
<dbReference type="RefSeq" id="WP_248352584.1">
    <property type="nucleotide sequence ID" value="NZ_AP025591.1"/>
</dbReference>
<dbReference type="PANTHER" id="PTHR44591:SF3">
    <property type="entry name" value="RESPONSE REGULATORY DOMAIN-CONTAINING PROTEIN"/>
    <property type="match status" value="1"/>
</dbReference>
<evidence type="ECO:0008006" key="9">
    <source>
        <dbReference type="Google" id="ProtNLM"/>
    </source>
</evidence>
<protein>
    <recommendedName>
        <fullName evidence="9">Response regulator receiver modulated GAF sensor protein</fullName>
    </recommendedName>
</protein>
<dbReference type="SUPFAM" id="SSF52172">
    <property type="entry name" value="CheY-like"/>
    <property type="match status" value="1"/>
</dbReference>
<dbReference type="Pfam" id="PF00072">
    <property type="entry name" value="Response_reg"/>
    <property type="match status" value="1"/>
</dbReference>
<sequence>MATGRILVVDDEKFFQDLFRDLLAGAGHATRAASSGEEALQRLAEEQFDLLLTDVVMPGLDGIALVREAKRRDPDLEAIAITGHEDVRLAVQAMKAGCSDFLTKPVETDELLRVADRVLGRVSLRREHSQLLTENLEFAKAQALYRQGLQILASLDGERIVDLALSILSRVTDAQGAALWVADEKGQLQLRGYRGLVDRAALPPRIDPREPAWAEALRGGAPFRPPFAPAGEAFCVPLVADDEPVGLALLSDRARGQFGKDEHATALTVADFAAIAVKNARRFQALERVGLRDRETGAYNLAYFVDYAGKEFYKARRYGRAFSLVLLSIDNAEQLRKEAGRELYRRVVRDLVAATSRAARDADILAKVSESEYYVLLPETDYFGALMFLRRAADEVRKEESIRNVEEKTPVLLSMGAATFPKDGEDFDELLHWARARVQEQRGSLLRRLHLDDLDPNAFWELADLLLSDSARLPDSSPSARLEADAEFFAAAQREAAREIARDPRARGLLYVGVKGGLATAPVRGALPPGDPAARAGDSTVRVYLLGPRGAEPDAPPHPLVTEVYLDGDKRFAGQEFLLFMSEHSAYGLLSGAGRTFHTSDVPLVDALVSKLQALYDLQPL</sequence>
<evidence type="ECO:0000313" key="7">
    <source>
        <dbReference type="EMBL" id="BDG04219.1"/>
    </source>
</evidence>
<feature type="domain" description="GGDEF" evidence="6">
    <location>
        <begin position="320"/>
        <end position="454"/>
    </location>
</feature>
<keyword evidence="8" id="KW-1185">Reference proteome</keyword>
<evidence type="ECO:0000256" key="2">
    <source>
        <dbReference type="ARBA" id="ARBA00022679"/>
    </source>
</evidence>
<dbReference type="InterPro" id="IPR029016">
    <property type="entry name" value="GAF-like_dom_sf"/>
</dbReference>
<evidence type="ECO:0000256" key="4">
    <source>
        <dbReference type="PROSITE-ProRule" id="PRU00169"/>
    </source>
</evidence>
<evidence type="ECO:0000256" key="1">
    <source>
        <dbReference type="ARBA" id="ARBA00022553"/>
    </source>
</evidence>
<evidence type="ECO:0000313" key="8">
    <source>
        <dbReference type="Proteomes" id="UP001162891"/>
    </source>
</evidence>
<dbReference type="SUPFAM" id="SSF55781">
    <property type="entry name" value="GAF domain-like"/>
    <property type="match status" value="1"/>
</dbReference>
<dbReference type="SUPFAM" id="SSF55073">
    <property type="entry name" value="Nucleotide cyclase"/>
    <property type="match status" value="1"/>
</dbReference>
<dbReference type="PROSITE" id="PS50110">
    <property type="entry name" value="RESPONSE_REGULATORY"/>
    <property type="match status" value="1"/>
</dbReference>
<feature type="modified residue" description="4-aspartylphosphate" evidence="4">
    <location>
        <position position="54"/>
    </location>
</feature>